<organism evidence="3 4">
    <name type="scientific">Senna tora</name>
    <dbReference type="NCBI Taxonomy" id="362788"/>
    <lineage>
        <taxon>Eukaryota</taxon>
        <taxon>Viridiplantae</taxon>
        <taxon>Streptophyta</taxon>
        <taxon>Embryophyta</taxon>
        <taxon>Tracheophyta</taxon>
        <taxon>Spermatophyta</taxon>
        <taxon>Magnoliopsida</taxon>
        <taxon>eudicotyledons</taxon>
        <taxon>Gunneridae</taxon>
        <taxon>Pentapetalae</taxon>
        <taxon>rosids</taxon>
        <taxon>fabids</taxon>
        <taxon>Fabales</taxon>
        <taxon>Fabaceae</taxon>
        <taxon>Caesalpinioideae</taxon>
        <taxon>Cassia clade</taxon>
        <taxon>Senna</taxon>
    </lineage>
</organism>
<dbReference type="GO" id="GO:0010073">
    <property type="term" value="P:meristem maintenance"/>
    <property type="evidence" value="ECO:0007669"/>
    <property type="project" value="InterPro"/>
</dbReference>
<evidence type="ECO:0000313" key="4">
    <source>
        <dbReference type="Proteomes" id="UP000634136"/>
    </source>
</evidence>
<dbReference type="Proteomes" id="UP000634136">
    <property type="component" value="Unassembled WGS sequence"/>
</dbReference>
<accession>A0A834TR62</accession>
<feature type="domain" description="Aminotransferase-like plant mobile" evidence="2">
    <location>
        <begin position="57"/>
        <end position="276"/>
    </location>
</feature>
<comment type="caution">
    <text evidence="3">The sequence shown here is derived from an EMBL/GenBank/DDBJ whole genome shotgun (WGS) entry which is preliminary data.</text>
</comment>
<evidence type="ECO:0000256" key="1">
    <source>
        <dbReference type="SAM" id="Coils"/>
    </source>
</evidence>
<gene>
    <name evidence="3" type="ORF">G2W53_016585</name>
</gene>
<evidence type="ECO:0000259" key="2">
    <source>
        <dbReference type="Pfam" id="PF10536"/>
    </source>
</evidence>
<name>A0A834TR62_9FABA</name>
<dbReference type="PANTHER" id="PTHR46033:SF8">
    <property type="entry name" value="PROTEIN MAINTENANCE OF MERISTEMS-LIKE"/>
    <property type="match status" value="1"/>
</dbReference>
<dbReference type="OrthoDB" id="684301at2759"/>
<sequence>MRKSTRRSLLPPPQLQDPVRTFSTRFSVKSYVRRVERLTNEQRSAVTRLGFGSVLLVPNHLLTKNLLAELMDRWDCEKQTFVLHLGEISITLLDVALILGLRVVGNPVLLKEDEPFSELEEEYGATVSKRKVTIASLESRLDSLGDSVCDDFIRAFLLYTMGTFLFPNPNGKVDSRYLSFLRNLDNVCQFAWGAAVIEDLSQWLVKRKENNVQYMGGCLMLLQTWSYEHFDIGRPGLQDHNVTFPRICRWDNSKFHQRHWFTSRFKDLHDDQVIWTLQPTSQELEVDIIKKAMKLQGDSKELPSAQSCSTSTSINSNELHRVHEINFENQVVEDTPTKLNTCEVNIEEVNLENLIVEETPTKSISGEVCCEQEVNLDKLIVEETPTESICDEVCSEKEVNLDKLIVEETPTESICDEVCSEKEVNLDKLIVEETPTQSICDEVCSEKEVNLDKLQVEDSPTESIFDEDDLRKRLFAISEEENVDLKDKVSQLMEENSVLRRQVLSNSQYEAQNAELKKELDMLREENRGLRHLINYHVNQLDRHILFAETNEAE</sequence>
<reference evidence="3" key="1">
    <citation type="submission" date="2020-09" db="EMBL/GenBank/DDBJ databases">
        <title>Genome-Enabled Discovery of Anthraquinone Biosynthesis in Senna tora.</title>
        <authorList>
            <person name="Kang S.-H."/>
            <person name="Pandey R.P."/>
            <person name="Lee C.-M."/>
            <person name="Sim J.-S."/>
            <person name="Jeong J.-T."/>
            <person name="Choi B.-S."/>
            <person name="Jung M."/>
            <person name="Ginzburg D."/>
            <person name="Zhao K."/>
            <person name="Won S.Y."/>
            <person name="Oh T.-J."/>
            <person name="Yu Y."/>
            <person name="Kim N.-H."/>
            <person name="Lee O.R."/>
            <person name="Lee T.-H."/>
            <person name="Bashyal P."/>
            <person name="Kim T.-S."/>
            <person name="Lee W.-H."/>
            <person name="Kawkins C."/>
            <person name="Kim C.-K."/>
            <person name="Kim J.S."/>
            <person name="Ahn B.O."/>
            <person name="Rhee S.Y."/>
            <person name="Sohng J.K."/>
        </authorList>
    </citation>
    <scope>NUCLEOTIDE SEQUENCE</scope>
    <source>
        <tissue evidence="3">Leaf</tissue>
    </source>
</reference>
<dbReference type="PANTHER" id="PTHR46033">
    <property type="entry name" value="PROTEIN MAIN-LIKE 2"/>
    <property type="match status" value="1"/>
</dbReference>
<proteinExistence type="predicted"/>
<evidence type="ECO:0000313" key="3">
    <source>
        <dbReference type="EMBL" id="KAF7825421.1"/>
    </source>
</evidence>
<dbReference type="InterPro" id="IPR044824">
    <property type="entry name" value="MAIN-like"/>
</dbReference>
<feature type="coiled-coil region" evidence="1">
    <location>
        <begin position="475"/>
        <end position="533"/>
    </location>
</feature>
<dbReference type="InterPro" id="IPR019557">
    <property type="entry name" value="AminoTfrase-like_pln_mobile"/>
</dbReference>
<keyword evidence="4" id="KW-1185">Reference proteome</keyword>
<dbReference type="EMBL" id="JAAIUW010000006">
    <property type="protein sequence ID" value="KAF7825421.1"/>
    <property type="molecule type" value="Genomic_DNA"/>
</dbReference>
<dbReference type="AlphaFoldDB" id="A0A834TR62"/>
<protein>
    <submittedName>
        <fullName evidence="3">Protein MAIN-LIKE 2</fullName>
    </submittedName>
</protein>
<keyword evidence="1" id="KW-0175">Coiled coil</keyword>
<dbReference type="Pfam" id="PF10536">
    <property type="entry name" value="PMD"/>
    <property type="match status" value="1"/>
</dbReference>